<reference evidence="3" key="2">
    <citation type="submission" date="2015-01" db="EMBL/GenBank/DDBJ databases">
        <title>Evolutionary Origins and Diversification of the Mycorrhizal Mutualists.</title>
        <authorList>
            <consortium name="DOE Joint Genome Institute"/>
            <consortium name="Mycorrhizal Genomics Consortium"/>
            <person name="Kohler A."/>
            <person name="Kuo A."/>
            <person name="Nagy L.G."/>
            <person name="Floudas D."/>
            <person name="Copeland A."/>
            <person name="Barry K.W."/>
            <person name="Cichocki N."/>
            <person name="Veneault-Fourrey C."/>
            <person name="LaButti K."/>
            <person name="Lindquist E.A."/>
            <person name="Lipzen A."/>
            <person name="Lundell T."/>
            <person name="Morin E."/>
            <person name="Murat C."/>
            <person name="Riley R."/>
            <person name="Ohm R."/>
            <person name="Sun H."/>
            <person name="Tunlid A."/>
            <person name="Henrissat B."/>
            <person name="Grigoriev I.V."/>
            <person name="Hibbett D.S."/>
            <person name="Martin F."/>
        </authorList>
    </citation>
    <scope>NUCLEOTIDE SEQUENCE [LARGE SCALE GENOMIC DNA]</scope>
    <source>
        <strain evidence="3">Zn</strain>
    </source>
</reference>
<gene>
    <name evidence="2" type="ORF">OIDMADRAFT_31328</name>
</gene>
<protein>
    <submittedName>
        <fullName evidence="2">Uncharacterized protein</fullName>
    </submittedName>
</protein>
<organism evidence="2 3">
    <name type="scientific">Oidiodendron maius (strain Zn)</name>
    <dbReference type="NCBI Taxonomy" id="913774"/>
    <lineage>
        <taxon>Eukaryota</taxon>
        <taxon>Fungi</taxon>
        <taxon>Dikarya</taxon>
        <taxon>Ascomycota</taxon>
        <taxon>Pezizomycotina</taxon>
        <taxon>Leotiomycetes</taxon>
        <taxon>Leotiomycetes incertae sedis</taxon>
        <taxon>Myxotrichaceae</taxon>
        <taxon>Oidiodendron</taxon>
    </lineage>
</organism>
<dbReference type="EMBL" id="KN832880">
    <property type="protein sequence ID" value="KIM98544.1"/>
    <property type="molecule type" value="Genomic_DNA"/>
</dbReference>
<sequence>MGIDGLKSIASVSDSRAVITSRGLEVSWQVAPVKDDPSRALFVAFLARKKRIMYAILLQQMDYAGFRFARVAAHTRVHVVIAGGGTQALLCPAGPHDAAHFPLQRIHPGDTQSRQFSVKHDPVSRNLVDRQVAVGFSFDMSMHERHKVEVVCMEWDELPGLGFEAFHLKNDLLFHRFTKNGVDLQSETGKPRLILAALSLKVSPEQYFDREKYQSDSFYMVLAISPVEPTSIGTVSPFVRPQAFFLPEDYRSKPLQDWMNSYTSGATFWTDYMNLTAGPYNMTVRCSFVPKMLLAEPYYQIILSVAQERVDKPTSTADTFMADAPKFSFSNTQPETQGPDSSSFFNKPPNAGAPNSSVPNSQPNAHGPNSSPFFNRPPNAGAPNSSASNTQPNTQGPDYSSFFNKSPRPEAPAFTFSNAQQSRNSDTPKPSFFNTQPNTQYSNFSSTFGSPSPGAPNFSFSNTQPNTQSQNYSFFNTQQNTQGPNFSSFFNTSQNPEAPRYSFSNTQPNTQGPHFPSF</sequence>
<dbReference type="HOGENOM" id="CLU_525889_0_0_1"/>
<evidence type="ECO:0000313" key="2">
    <source>
        <dbReference type="EMBL" id="KIM98544.1"/>
    </source>
</evidence>
<feature type="compositionally biased region" description="Polar residues" evidence="1">
    <location>
        <begin position="382"/>
        <end position="404"/>
    </location>
</feature>
<feature type="compositionally biased region" description="Polar residues" evidence="1">
    <location>
        <begin position="415"/>
        <end position="450"/>
    </location>
</feature>
<dbReference type="Proteomes" id="UP000054321">
    <property type="component" value="Unassembled WGS sequence"/>
</dbReference>
<keyword evidence="3" id="KW-1185">Reference proteome</keyword>
<accession>A0A0C3H5B5</accession>
<dbReference type="InParanoid" id="A0A0C3H5B5"/>
<dbReference type="AlphaFoldDB" id="A0A0C3H5B5"/>
<feature type="compositionally biased region" description="Polar residues" evidence="1">
    <location>
        <begin position="328"/>
        <end position="345"/>
    </location>
</feature>
<proteinExistence type="predicted"/>
<feature type="compositionally biased region" description="Low complexity" evidence="1">
    <location>
        <begin position="368"/>
        <end position="379"/>
    </location>
</feature>
<evidence type="ECO:0000256" key="1">
    <source>
        <dbReference type="SAM" id="MobiDB-lite"/>
    </source>
</evidence>
<feature type="compositionally biased region" description="Polar residues" evidence="1">
    <location>
        <begin position="353"/>
        <end position="364"/>
    </location>
</feature>
<name>A0A0C3H5B5_OIDMZ</name>
<reference evidence="2 3" key="1">
    <citation type="submission" date="2014-04" db="EMBL/GenBank/DDBJ databases">
        <authorList>
            <consortium name="DOE Joint Genome Institute"/>
            <person name="Kuo A."/>
            <person name="Martino E."/>
            <person name="Perotto S."/>
            <person name="Kohler A."/>
            <person name="Nagy L.G."/>
            <person name="Floudas D."/>
            <person name="Copeland A."/>
            <person name="Barry K.W."/>
            <person name="Cichocki N."/>
            <person name="Veneault-Fourrey C."/>
            <person name="LaButti K."/>
            <person name="Lindquist E.A."/>
            <person name="Lipzen A."/>
            <person name="Lundell T."/>
            <person name="Morin E."/>
            <person name="Murat C."/>
            <person name="Sun H."/>
            <person name="Tunlid A."/>
            <person name="Henrissat B."/>
            <person name="Grigoriev I.V."/>
            <person name="Hibbett D.S."/>
            <person name="Martin F."/>
            <person name="Nordberg H.P."/>
            <person name="Cantor M.N."/>
            <person name="Hua S.X."/>
        </authorList>
    </citation>
    <scope>NUCLEOTIDE SEQUENCE [LARGE SCALE GENOMIC DNA]</scope>
    <source>
        <strain evidence="2 3">Zn</strain>
    </source>
</reference>
<evidence type="ECO:0000313" key="3">
    <source>
        <dbReference type="Proteomes" id="UP000054321"/>
    </source>
</evidence>
<feature type="compositionally biased region" description="Polar residues" evidence="1">
    <location>
        <begin position="458"/>
        <end position="512"/>
    </location>
</feature>
<feature type="region of interest" description="Disordered" evidence="1">
    <location>
        <begin position="323"/>
        <end position="518"/>
    </location>
</feature>